<evidence type="ECO:0000256" key="1">
    <source>
        <dbReference type="SAM" id="MobiDB-lite"/>
    </source>
</evidence>
<comment type="caution">
    <text evidence="2">The sequence shown here is derived from an EMBL/GenBank/DDBJ whole genome shotgun (WGS) entry which is preliminary data.</text>
</comment>
<dbReference type="EMBL" id="BDGG01000005">
    <property type="protein sequence ID" value="GAU99395.1"/>
    <property type="molecule type" value="Genomic_DNA"/>
</dbReference>
<sequence length="124" mass="14091">MQKNLATTNYNEAFHSKVKRIVGEVADLRQVTLGMLKMAEEQKNDMVNALFDQGPFKLRPEFAALRIQESRIYDEKYVRLQIERLFFGDPGDIYLHNSKKTVVAQSHPSTKSDDTASGTDNAVL</sequence>
<evidence type="ECO:0000313" key="3">
    <source>
        <dbReference type="Proteomes" id="UP000186922"/>
    </source>
</evidence>
<accession>A0A1D1VF39</accession>
<evidence type="ECO:0000313" key="2">
    <source>
        <dbReference type="EMBL" id="GAU99395.1"/>
    </source>
</evidence>
<keyword evidence="3" id="KW-1185">Reference proteome</keyword>
<protein>
    <submittedName>
        <fullName evidence="2">Uncharacterized protein</fullName>
    </submittedName>
</protein>
<proteinExistence type="predicted"/>
<feature type="region of interest" description="Disordered" evidence="1">
    <location>
        <begin position="103"/>
        <end position="124"/>
    </location>
</feature>
<dbReference type="Proteomes" id="UP000186922">
    <property type="component" value="Unassembled WGS sequence"/>
</dbReference>
<name>A0A1D1VF39_RAMVA</name>
<dbReference type="AlphaFoldDB" id="A0A1D1VF39"/>
<organism evidence="2 3">
    <name type="scientific">Ramazzottius varieornatus</name>
    <name type="common">Water bear</name>
    <name type="synonym">Tardigrade</name>
    <dbReference type="NCBI Taxonomy" id="947166"/>
    <lineage>
        <taxon>Eukaryota</taxon>
        <taxon>Metazoa</taxon>
        <taxon>Ecdysozoa</taxon>
        <taxon>Tardigrada</taxon>
        <taxon>Eutardigrada</taxon>
        <taxon>Parachela</taxon>
        <taxon>Hypsibioidea</taxon>
        <taxon>Ramazzottiidae</taxon>
        <taxon>Ramazzottius</taxon>
    </lineage>
</organism>
<reference evidence="2 3" key="1">
    <citation type="journal article" date="2016" name="Nat. Commun.">
        <title>Extremotolerant tardigrade genome and improved radiotolerance of human cultured cells by tardigrade-unique protein.</title>
        <authorList>
            <person name="Hashimoto T."/>
            <person name="Horikawa D.D."/>
            <person name="Saito Y."/>
            <person name="Kuwahara H."/>
            <person name="Kozuka-Hata H."/>
            <person name="Shin-I T."/>
            <person name="Minakuchi Y."/>
            <person name="Ohishi K."/>
            <person name="Motoyama A."/>
            <person name="Aizu T."/>
            <person name="Enomoto A."/>
            <person name="Kondo K."/>
            <person name="Tanaka S."/>
            <person name="Hara Y."/>
            <person name="Koshikawa S."/>
            <person name="Sagara H."/>
            <person name="Miura T."/>
            <person name="Yokobori S."/>
            <person name="Miyagawa K."/>
            <person name="Suzuki Y."/>
            <person name="Kubo T."/>
            <person name="Oyama M."/>
            <person name="Kohara Y."/>
            <person name="Fujiyama A."/>
            <person name="Arakawa K."/>
            <person name="Katayama T."/>
            <person name="Toyoda A."/>
            <person name="Kunieda T."/>
        </authorList>
    </citation>
    <scope>NUCLEOTIDE SEQUENCE [LARGE SCALE GENOMIC DNA]</scope>
    <source>
        <strain evidence="2 3">YOKOZUNA-1</strain>
    </source>
</reference>
<gene>
    <name evidence="2" type="primary">RvY_10407</name>
    <name evidence="2" type="synonym">RvY_10407.2</name>
    <name evidence="2" type="ORF">RvY_10407-2</name>
</gene>